<dbReference type="Proteomes" id="UP000664534">
    <property type="component" value="Unassembled WGS sequence"/>
</dbReference>
<protein>
    <submittedName>
        <fullName evidence="2">Uncharacterized protein</fullName>
    </submittedName>
</protein>
<evidence type="ECO:0000313" key="2">
    <source>
        <dbReference type="EMBL" id="CAF9942285.1"/>
    </source>
</evidence>
<keyword evidence="3" id="KW-1185">Reference proteome</keyword>
<feature type="compositionally biased region" description="Basic and acidic residues" evidence="1">
    <location>
        <begin position="1"/>
        <end position="21"/>
    </location>
</feature>
<feature type="region of interest" description="Disordered" evidence="1">
    <location>
        <begin position="1"/>
        <end position="129"/>
    </location>
</feature>
<proteinExistence type="predicted"/>
<feature type="compositionally biased region" description="Acidic residues" evidence="1">
    <location>
        <begin position="93"/>
        <end position="102"/>
    </location>
</feature>
<reference evidence="2" key="1">
    <citation type="submission" date="2021-03" db="EMBL/GenBank/DDBJ databases">
        <authorList>
            <person name="Tagirdzhanova G."/>
        </authorList>
    </citation>
    <scope>NUCLEOTIDE SEQUENCE</scope>
</reference>
<accession>A0A8H3J7Z1</accession>
<feature type="compositionally biased region" description="Basic and acidic residues" evidence="1">
    <location>
        <begin position="103"/>
        <end position="115"/>
    </location>
</feature>
<evidence type="ECO:0000256" key="1">
    <source>
        <dbReference type="SAM" id="MobiDB-lite"/>
    </source>
</evidence>
<sequence>MRAVEPREPGARHHHGSDQRHHCFPSPFSQYYPEEPETPRRLGGSGTRPRIENYDDAYENPFAPRFSSGHGRDYRHDEDDDEDEEEGSRLDYGWDEGEEDDDWAPRRRCEGRRAQETQGLFGPFGNNHR</sequence>
<name>A0A8H3J7Z1_9LECA</name>
<dbReference type="EMBL" id="CAJPDT010000177">
    <property type="protein sequence ID" value="CAF9942285.1"/>
    <property type="molecule type" value="Genomic_DNA"/>
</dbReference>
<gene>
    <name evidence="2" type="ORF">IMSHALPRED_003454</name>
</gene>
<dbReference type="AlphaFoldDB" id="A0A8H3J7Z1"/>
<organism evidence="2 3">
    <name type="scientific">Imshaugia aleurites</name>
    <dbReference type="NCBI Taxonomy" id="172621"/>
    <lineage>
        <taxon>Eukaryota</taxon>
        <taxon>Fungi</taxon>
        <taxon>Dikarya</taxon>
        <taxon>Ascomycota</taxon>
        <taxon>Pezizomycotina</taxon>
        <taxon>Lecanoromycetes</taxon>
        <taxon>OSLEUM clade</taxon>
        <taxon>Lecanoromycetidae</taxon>
        <taxon>Lecanorales</taxon>
        <taxon>Lecanorineae</taxon>
        <taxon>Parmeliaceae</taxon>
        <taxon>Imshaugia</taxon>
    </lineage>
</organism>
<evidence type="ECO:0000313" key="3">
    <source>
        <dbReference type="Proteomes" id="UP000664534"/>
    </source>
</evidence>
<comment type="caution">
    <text evidence="2">The sequence shown here is derived from an EMBL/GenBank/DDBJ whole genome shotgun (WGS) entry which is preliminary data.</text>
</comment>